<accession>A0A0C2VUN5</accession>
<organism evidence="1 2">
    <name type="scientific">Jeotgalibacillus campisalis</name>
    <dbReference type="NCBI Taxonomy" id="220754"/>
    <lineage>
        <taxon>Bacteria</taxon>
        <taxon>Bacillati</taxon>
        <taxon>Bacillota</taxon>
        <taxon>Bacilli</taxon>
        <taxon>Bacillales</taxon>
        <taxon>Caryophanaceae</taxon>
        <taxon>Jeotgalibacillus</taxon>
    </lineage>
</organism>
<protein>
    <submittedName>
        <fullName evidence="1">Uncharacterized protein</fullName>
    </submittedName>
</protein>
<reference evidence="1 2" key="1">
    <citation type="submission" date="2015-01" db="EMBL/GenBank/DDBJ databases">
        <title>Jeotgalibacillus campisalis genome sequencing.</title>
        <authorList>
            <person name="Goh K.M."/>
            <person name="Chan K.-G."/>
            <person name="Yaakop A.S."/>
            <person name="Ee R."/>
            <person name="Gan H.M."/>
            <person name="Chan C.S."/>
        </authorList>
    </citation>
    <scope>NUCLEOTIDE SEQUENCE [LARGE SCALE GENOMIC DNA]</scope>
    <source>
        <strain evidence="1 2">SF-57</strain>
    </source>
</reference>
<evidence type="ECO:0000313" key="1">
    <source>
        <dbReference type="EMBL" id="KIL52617.1"/>
    </source>
</evidence>
<gene>
    <name evidence="1" type="ORF">KR50_05460</name>
</gene>
<proteinExistence type="predicted"/>
<dbReference type="EMBL" id="JXRR01000003">
    <property type="protein sequence ID" value="KIL52617.1"/>
    <property type="molecule type" value="Genomic_DNA"/>
</dbReference>
<sequence>MLSQQAKFTPAWTTRLMLVGAERAPSDFNDIQLQQAVARVISHPAQ</sequence>
<dbReference type="AlphaFoldDB" id="A0A0C2VUN5"/>
<name>A0A0C2VUN5_9BACL</name>
<comment type="caution">
    <text evidence="1">The sequence shown here is derived from an EMBL/GenBank/DDBJ whole genome shotgun (WGS) entry which is preliminary data.</text>
</comment>
<dbReference type="Proteomes" id="UP000031972">
    <property type="component" value="Unassembled WGS sequence"/>
</dbReference>
<keyword evidence="2" id="KW-1185">Reference proteome</keyword>
<evidence type="ECO:0000313" key="2">
    <source>
        <dbReference type="Proteomes" id="UP000031972"/>
    </source>
</evidence>